<dbReference type="Pfam" id="PF00501">
    <property type="entry name" value="AMP-binding"/>
    <property type="match status" value="1"/>
</dbReference>
<accession>A0A2H0A4B8</accession>
<dbReference type="SUPFAM" id="SSF56801">
    <property type="entry name" value="Acetyl-CoA synthetase-like"/>
    <property type="match status" value="1"/>
</dbReference>
<name>A0A2H0A4B8_9BACT</name>
<feature type="domain" description="AMP-dependent synthetase/ligase" evidence="3">
    <location>
        <begin position="19"/>
        <end position="335"/>
    </location>
</feature>
<dbReference type="GO" id="GO:0006631">
    <property type="term" value="P:fatty acid metabolic process"/>
    <property type="evidence" value="ECO:0007669"/>
    <property type="project" value="TreeGrafter"/>
</dbReference>
<evidence type="ECO:0000256" key="2">
    <source>
        <dbReference type="ARBA" id="ARBA00022598"/>
    </source>
</evidence>
<reference evidence="4 5" key="1">
    <citation type="submission" date="2017-09" db="EMBL/GenBank/DDBJ databases">
        <title>Depth-based differentiation of microbial function through sediment-hosted aquifers and enrichment of novel symbionts in the deep terrestrial subsurface.</title>
        <authorList>
            <person name="Probst A.J."/>
            <person name="Ladd B."/>
            <person name="Jarett J.K."/>
            <person name="Geller-Mcgrath D.E."/>
            <person name="Sieber C.M."/>
            <person name="Emerson J.B."/>
            <person name="Anantharaman K."/>
            <person name="Thomas B.C."/>
            <person name="Malmstrom R."/>
            <person name="Stieglmeier M."/>
            <person name="Klingl A."/>
            <person name="Woyke T."/>
            <person name="Ryan C.M."/>
            <person name="Banfield J.F."/>
        </authorList>
    </citation>
    <scope>NUCLEOTIDE SEQUENCE [LARGE SCALE GENOMIC DNA]</scope>
    <source>
        <strain evidence="4">CG23_combo_of_CG06-09_8_20_14_all_40_23</strain>
    </source>
</reference>
<evidence type="ECO:0000259" key="3">
    <source>
        <dbReference type="Pfam" id="PF00501"/>
    </source>
</evidence>
<dbReference type="EMBL" id="PCSH01000129">
    <property type="protein sequence ID" value="PIP40283.1"/>
    <property type="molecule type" value="Genomic_DNA"/>
</dbReference>
<evidence type="ECO:0000313" key="5">
    <source>
        <dbReference type="Proteomes" id="UP000231067"/>
    </source>
</evidence>
<dbReference type="AlphaFoldDB" id="A0A2H0A4B8"/>
<comment type="caution">
    <text evidence="4">The sequence shown here is derived from an EMBL/GenBank/DDBJ whole genome shotgun (WGS) entry which is preliminary data.</text>
</comment>
<evidence type="ECO:0000256" key="1">
    <source>
        <dbReference type="ARBA" id="ARBA00006432"/>
    </source>
</evidence>
<proteinExistence type="inferred from homology"/>
<protein>
    <recommendedName>
        <fullName evidence="3">AMP-dependent synthetase/ligase domain-containing protein</fullName>
    </recommendedName>
</protein>
<comment type="similarity">
    <text evidence="1">Belongs to the ATP-dependent AMP-binding enzyme family.</text>
</comment>
<evidence type="ECO:0000313" key="4">
    <source>
        <dbReference type="EMBL" id="PIP40283.1"/>
    </source>
</evidence>
<dbReference type="Proteomes" id="UP000231067">
    <property type="component" value="Unassembled WGS sequence"/>
</dbReference>
<dbReference type="PANTHER" id="PTHR43201:SF5">
    <property type="entry name" value="MEDIUM-CHAIN ACYL-COA LIGASE ACSF2, MITOCHONDRIAL"/>
    <property type="match status" value="1"/>
</dbReference>
<dbReference type="InterPro" id="IPR000873">
    <property type="entry name" value="AMP-dep_synth/lig_dom"/>
</dbReference>
<dbReference type="PANTHER" id="PTHR43201">
    <property type="entry name" value="ACYL-COA SYNTHETASE"/>
    <property type="match status" value="1"/>
</dbReference>
<keyword evidence="2" id="KW-0436">Ligase</keyword>
<dbReference type="Gene3D" id="3.40.50.980">
    <property type="match status" value="2"/>
</dbReference>
<organism evidence="4 5">
    <name type="scientific">Candidatus Desantisbacteria bacterium CG23_combo_of_CG06-09_8_20_14_all_40_23</name>
    <dbReference type="NCBI Taxonomy" id="1974550"/>
    <lineage>
        <taxon>Bacteria</taxon>
        <taxon>Candidatus Desantisiibacteriota</taxon>
    </lineage>
</organism>
<dbReference type="GO" id="GO:0031956">
    <property type="term" value="F:medium-chain fatty acid-CoA ligase activity"/>
    <property type="evidence" value="ECO:0007669"/>
    <property type="project" value="TreeGrafter"/>
</dbReference>
<sequence>MKNKKDHFSSIPGIFGVLWRNYEKNPDKLVICVGNEQITYKELVEKGDQIATALYEMGIRKGDRVGILIPNSINWYLFLYGIVRLGAVVVPFDPQIGEHEIKYLFDKIGVRIILVAPKFRGLDHSGIITNLRSELLDLQKIIIDGDCEEDGFHIAFNSLLFCNDTSILNKFHFSMDRENSNIFFCTTGSTGNPKIVDVPCRIIDDNIVRNAVRWGFKNNDRFLLSMPLYHCAGFGWGLSCLSIGGSICYEKIFSPSAFLEQIQQEKVTKILITPTIAKILLTHPKFAVYNLTSLNEVIFTGESLSDELAYKFVDGLNLRVVNALGMTETFVYLDWDSIRDKGVSANNLSQIPMINIKIINKKVQSVSQMKQVSFI</sequence>
<gene>
    <name evidence="4" type="ORF">COX18_07250</name>
</gene>